<dbReference type="Gene3D" id="6.10.250.2080">
    <property type="match status" value="1"/>
</dbReference>
<evidence type="ECO:0000313" key="16">
    <source>
        <dbReference type="Proteomes" id="UP000202031"/>
    </source>
</evidence>
<evidence type="ECO:0000256" key="9">
    <source>
        <dbReference type="ARBA" id="ARBA00022989"/>
    </source>
</evidence>
<dbReference type="InterPro" id="IPR006136">
    <property type="entry name" value="FlhB"/>
</dbReference>
<dbReference type="InterPro" id="IPR006135">
    <property type="entry name" value="T3SS_substrate_exporter"/>
</dbReference>
<keyword evidence="6 13" id="KW-0812">Transmembrane</keyword>
<evidence type="ECO:0000256" key="10">
    <source>
        <dbReference type="ARBA" id="ARBA00023136"/>
    </source>
</evidence>
<comment type="similarity">
    <text evidence="2 13">Belongs to the type III secretion exporter family.</text>
</comment>
<dbReference type="PANTHER" id="PTHR30531">
    <property type="entry name" value="FLAGELLAR BIOSYNTHETIC PROTEIN FLHB"/>
    <property type="match status" value="1"/>
</dbReference>
<feature type="transmembrane region" description="Helical" evidence="13">
    <location>
        <begin position="31"/>
        <end position="51"/>
    </location>
</feature>
<proteinExistence type="inferred from homology"/>
<feature type="transmembrane region" description="Helical" evidence="13">
    <location>
        <begin position="146"/>
        <end position="166"/>
    </location>
</feature>
<evidence type="ECO:0000256" key="5">
    <source>
        <dbReference type="ARBA" id="ARBA00022475"/>
    </source>
</evidence>
<reference evidence="16" key="1">
    <citation type="journal article" date="2017" name="Genome Biol. Evol.">
        <title>Comparative Genomic Analysis Identifies a Campylobacter Clade Deficient in Selenium Metabolism.</title>
        <authorList>
            <person name="Miller W.G."/>
            <person name="Yee E."/>
            <person name="Lopes B.S."/>
            <person name="Chapman M.H."/>
            <person name="Huynh S."/>
            <person name="Bono J.L."/>
            <person name="Parker C.T."/>
            <person name="Strachan N.J.C."/>
            <person name="Forbes K.J."/>
        </authorList>
    </citation>
    <scope>NUCLEOTIDE SEQUENCE [LARGE SCALE GENOMIC DNA]</scope>
    <source>
        <strain evidence="16">NCTC 13004</strain>
    </source>
</reference>
<dbReference type="Gene3D" id="3.40.1690.10">
    <property type="entry name" value="secretion proteins EscU"/>
    <property type="match status" value="1"/>
</dbReference>
<organism evidence="15 16">
    <name type="scientific">Campylobacter lanienae NCTC 13004</name>
    <dbReference type="NCBI Taxonomy" id="1031753"/>
    <lineage>
        <taxon>Bacteria</taxon>
        <taxon>Pseudomonadati</taxon>
        <taxon>Campylobacterota</taxon>
        <taxon>Epsilonproteobacteria</taxon>
        <taxon>Campylobacterales</taxon>
        <taxon>Campylobacteraceae</taxon>
        <taxon>Campylobacter</taxon>
    </lineage>
</organism>
<evidence type="ECO:0000313" key="15">
    <source>
        <dbReference type="EMBL" id="ARQ97004.1"/>
    </source>
</evidence>
<dbReference type="GO" id="GO:0005886">
    <property type="term" value="C:plasma membrane"/>
    <property type="evidence" value="ECO:0007669"/>
    <property type="project" value="UniProtKB-SubCell"/>
</dbReference>
<evidence type="ECO:0000256" key="13">
    <source>
        <dbReference type="RuleBase" id="RU364091"/>
    </source>
</evidence>
<feature type="region of interest" description="Disordered" evidence="14">
    <location>
        <begin position="1"/>
        <end position="24"/>
    </location>
</feature>
<keyword evidence="10 13" id="KW-0472">Membrane</keyword>
<evidence type="ECO:0000256" key="11">
    <source>
        <dbReference type="ARBA" id="ARBA00023225"/>
    </source>
</evidence>
<keyword evidence="11 13" id="KW-1006">Bacterial flagellum protein export</keyword>
<evidence type="ECO:0000256" key="1">
    <source>
        <dbReference type="ARBA" id="ARBA00004429"/>
    </source>
</evidence>
<keyword evidence="15" id="KW-0966">Cell projection</keyword>
<dbReference type="EMBL" id="CP015578">
    <property type="protein sequence ID" value="ARQ97004.1"/>
    <property type="molecule type" value="Genomic_DNA"/>
</dbReference>
<sequence>MADDQEKTEEATSKKIEDARNKGNVPKSQDLSGFVTLLVGCVALIALMGFMGDRVMNLYLYYQDIIGTPLTRELFFKIVIHSILQSLLILLPLLICVMIAGIISNVMQFGFIFTTEPLMPNFSKLDPIKGLGNLFSLKKAVETAKILIKVSAIFGCAFYVFLQFITELPYTMFYTMFDQLVWLRNKMFILAGIMLLLFMIIAIADVFIVRYQYFKGLRMSKQEVKDEYKQMDGDPRVKGRIRQLQMQAAKKRMMQNIPAADAIITNPTHYAVAIRYDKDKESAPVVLAKGVDHLALRIRQIGIEHGVQIVENPPLARELYRLCDVDDQIPANLFKAVAEVLTFVYLGNKNKFAKRLNG</sequence>
<keyword evidence="15" id="KW-0969">Cilium</keyword>
<evidence type="ECO:0000256" key="4">
    <source>
        <dbReference type="ARBA" id="ARBA00022448"/>
    </source>
</evidence>
<dbReference type="PRINTS" id="PR00950">
    <property type="entry name" value="TYPE3IMSPROT"/>
</dbReference>
<accession>A0A1X9SLB9</accession>
<dbReference type="SUPFAM" id="SSF160544">
    <property type="entry name" value="EscU C-terminal domain-like"/>
    <property type="match status" value="1"/>
</dbReference>
<name>A0A1X9SLB9_9BACT</name>
<keyword evidence="5 13" id="KW-1003">Cell membrane</keyword>
<reference evidence="16" key="2">
    <citation type="journal article" date="2017" name="Genome Biol. Evol.">
        <title>Comparative genomic analysis identifies a Campylobacter clade deficient in selenium metabolism.</title>
        <authorList>
            <person name="Miller W.G."/>
            <person name="Yee E."/>
            <person name="Lopes B.S."/>
            <person name="Chapman M.H."/>
            <person name="Huynh S."/>
            <person name="Bono J.L."/>
            <person name="Parker C.T."/>
            <person name="Strachan N.J.C."/>
            <person name="Forbes K.J."/>
        </authorList>
    </citation>
    <scope>NUCLEOTIDE SEQUENCE [LARGE SCALE GENOMIC DNA]</scope>
    <source>
        <strain evidence="16">NCTC 13004</strain>
    </source>
</reference>
<keyword evidence="7 13" id="KW-1005">Bacterial flagellum biogenesis</keyword>
<keyword evidence="9 13" id="KW-1133">Transmembrane helix</keyword>
<protein>
    <recommendedName>
        <fullName evidence="3 13">Flagellar biosynthetic protein FlhB</fullName>
    </recommendedName>
</protein>
<evidence type="ECO:0000256" key="7">
    <source>
        <dbReference type="ARBA" id="ARBA00022795"/>
    </source>
</evidence>
<evidence type="ECO:0000256" key="12">
    <source>
        <dbReference type="ARBA" id="ARBA00025078"/>
    </source>
</evidence>
<dbReference type="Pfam" id="PF01312">
    <property type="entry name" value="Bac_export_2"/>
    <property type="match status" value="1"/>
</dbReference>
<comment type="subcellular location">
    <subcellularLocation>
        <location evidence="1">Cell inner membrane</location>
        <topology evidence="1">Multi-pass membrane protein</topology>
    </subcellularLocation>
    <subcellularLocation>
        <location evidence="13">Cell membrane</location>
    </subcellularLocation>
</comment>
<keyword evidence="4 13" id="KW-0813">Transport</keyword>
<dbReference type="KEGG" id="clx:CLAN_0233"/>
<dbReference type="GO" id="GO:0009306">
    <property type="term" value="P:protein secretion"/>
    <property type="evidence" value="ECO:0007669"/>
    <property type="project" value="InterPro"/>
</dbReference>
<keyword evidence="15" id="KW-0282">Flagellum</keyword>
<dbReference type="InterPro" id="IPR029025">
    <property type="entry name" value="T3SS_substrate_exporter_C"/>
</dbReference>
<dbReference type="GeneID" id="46920704"/>
<feature type="transmembrane region" description="Helical" evidence="13">
    <location>
        <begin position="186"/>
        <end position="209"/>
    </location>
</feature>
<evidence type="ECO:0000256" key="3">
    <source>
        <dbReference type="ARBA" id="ARBA00021622"/>
    </source>
</evidence>
<dbReference type="FunFam" id="3.40.1690.10:FF:000001">
    <property type="entry name" value="Flagellar biosynthetic protein FlhB"/>
    <property type="match status" value="1"/>
</dbReference>
<feature type="compositionally biased region" description="Basic and acidic residues" evidence="14">
    <location>
        <begin position="1"/>
        <end position="21"/>
    </location>
</feature>
<dbReference type="NCBIfam" id="TIGR00328">
    <property type="entry name" value="flhB"/>
    <property type="match status" value="1"/>
</dbReference>
<evidence type="ECO:0000256" key="2">
    <source>
        <dbReference type="ARBA" id="ARBA00010690"/>
    </source>
</evidence>
<gene>
    <name evidence="13 15" type="primary">flhB</name>
    <name evidence="15" type="ORF">CLAN_0233</name>
</gene>
<dbReference type="Proteomes" id="UP000202031">
    <property type="component" value="Chromosome"/>
</dbReference>
<keyword evidence="8 13" id="KW-0653">Protein transport</keyword>
<evidence type="ECO:0000256" key="14">
    <source>
        <dbReference type="SAM" id="MobiDB-lite"/>
    </source>
</evidence>
<evidence type="ECO:0000256" key="8">
    <source>
        <dbReference type="ARBA" id="ARBA00022927"/>
    </source>
</evidence>
<dbReference type="GO" id="GO:0044780">
    <property type="term" value="P:bacterial-type flagellum assembly"/>
    <property type="evidence" value="ECO:0007669"/>
    <property type="project" value="InterPro"/>
</dbReference>
<feature type="transmembrane region" description="Helical" evidence="13">
    <location>
        <begin position="78"/>
        <end position="103"/>
    </location>
</feature>
<evidence type="ECO:0000256" key="6">
    <source>
        <dbReference type="ARBA" id="ARBA00022692"/>
    </source>
</evidence>
<comment type="function">
    <text evidence="12 13">Required for formation of the rod structure in the basal body of the flagellar apparatus. Together with FliI and FliH, may constitute the export apparatus of flagellin.</text>
</comment>
<dbReference type="RefSeq" id="WP_096013936.1">
    <property type="nucleotide sequence ID" value="NZ_CP015578.1"/>
</dbReference>
<dbReference type="AlphaFoldDB" id="A0A1X9SLB9"/>
<dbReference type="PANTHER" id="PTHR30531:SF12">
    <property type="entry name" value="FLAGELLAR BIOSYNTHETIC PROTEIN FLHB"/>
    <property type="match status" value="1"/>
</dbReference>